<dbReference type="Proteomes" id="UP001212097">
    <property type="component" value="Chromosome"/>
</dbReference>
<dbReference type="NCBIfam" id="TIGR02257">
    <property type="entry name" value="cobalto_cobN"/>
    <property type="match status" value="1"/>
</dbReference>
<protein>
    <submittedName>
        <fullName evidence="3">Cobaltochelatase subunit CobN</fullName>
        <ecNumber evidence="3">6.6.1.2</ecNumber>
    </submittedName>
</protein>
<keyword evidence="4" id="KW-1185">Reference proteome</keyword>
<organism evidence="3 4">
    <name type="scientific">Cutibacterium equinum</name>
    <dbReference type="NCBI Taxonomy" id="3016342"/>
    <lineage>
        <taxon>Bacteria</taxon>
        <taxon>Bacillati</taxon>
        <taxon>Actinomycetota</taxon>
        <taxon>Actinomycetes</taxon>
        <taxon>Propionibacteriales</taxon>
        <taxon>Propionibacteriaceae</taxon>
        <taxon>Cutibacterium</taxon>
    </lineage>
</organism>
<keyword evidence="3" id="KW-0436">Ligase</keyword>
<dbReference type="InterPro" id="IPR003672">
    <property type="entry name" value="CobN/Mg_chltase"/>
</dbReference>
<proteinExistence type="predicted"/>
<evidence type="ECO:0000259" key="2">
    <source>
        <dbReference type="Pfam" id="PF02514"/>
    </source>
</evidence>
<evidence type="ECO:0000313" key="3">
    <source>
        <dbReference type="EMBL" id="WCC80053.1"/>
    </source>
</evidence>
<dbReference type="EC" id="6.6.1.2" evidence="3"/>
<reference evidence="3 4" key="1">
    <citation type="submission" date="2023-01" db="EMBL/GenBank/DDBJ databases">
        <authorList>
            <person name="Lee S.H."/>
            <person name="Jung H.S."/>
            <person name="Yun J.U."/>
        </authorList>
    </citation>
    <scope>NUCLEOTIDE SEQUENCE [LARGE SCALE GENOMIC DNA]</scope>
    <source>
        <strain evidence="3 4">CBA3108</strain>
    </source>
</reference>
<dbReference type="RefSeq" id="WP_271418236.1">
    <property type="nucleotide sequence ID" value="NZ_CP115668.1"/>
</dbReference>
<evidence type="ECO:0000256" key="1">
    <source>
        <dbReference type="SAM" id="MobiDB-lite"/>
    </source>
</evidence>
<name>A0ABY7QYD6_9ACTN</name>
<feature type="domain" description="CobN/magnesium chelatase" evidence="2">
    <location>
        <begin position="128"/>
        <end position="1254"/>
    </location>
</feature>
<dbReference type="InterPro" id="IPR011953">
    <property type="entry name" value="Cobalto_CobN"/>
</dbReference>
<accession>A0ABY7QYD6</accession>
<sequence>MTTLCFFSATGGELTLVSQALSRMKADGLDVTLFGRTKDQLTDPELSRAFARAAARSDAVILSLHGGTGSCPAWSDLLEAWQDRRDSGLSLPWIHIQPTSGDDDGLLAAQDWADGLDDGTWTGLVGLLAMSGPDNVEAALRVLVDRVNGGNTPVPDVVPAPTEGIWHPRHGLFTSLAEYQHHLDPDRPTVGITFPRSYWLEHNTAHIQALVEAIEDRDANTIPFFCLRLPDDQRGNMGMAQTLTTLLHDEEGNRVVDTLIDVHGMSMTAGVPANADAYPDLGVSVLHALTSYAPREMWEATAQGMGSMDIATQAAQPEFDGALITKFLATREADEVDELTGAAVPRMVPVPGRPEAMAELALSWARLARTPASQRKVAIVFHHHPPRNDRIGCATGLDTFESVRQLLIRMAEEGYDVPEQFDHADDIAQVLLSCLTCDQRWLTPEQMHERAEAHADLETSRPWYRALPESVRECMDRNWGPHPGTLFVHDDEFSFAGHLDGNVLLTIQPPRGNFEAVTDAAIHDPVLPPPHHYLAHYRWIRDVFKADAVIHVGTHGSLEWLPGKGVGLSQECYPELALDRMVNIYPYIINNPGEGTQAKRRSAAALIDHLTPPMRQAGLYDSTAQIDRILREHAGAQSHSPERARLVAEQVWDAVVEAGLDTDLGLSAEDVDTDPVALLDKVHHHLLELQDREISDGLHVLGQLVAGHDDPAAAEVEYVAQLTRHPNGQVPSLREAVLDAWGTSLEEVSAKAGQPVTVTADLPQGLTGREIMAAAHHQCVDLLAPVVSCYRGGCFDADKAHDLAVQLCREQLGVYRGDVVKTLTWVMTDLMPRLDATQDEIESIMTALDGGFVSPGPSGAPSRGNAHILPTGRNFFSLDPETMPTPTGWREGVELADQLLAEYAEAHPNQPWPRTVGIVVWGTANMRSGGADVAKILYLMGVRPVWASSGLVSGLQIIDPAELGRPRIDVSPRISGLFRDAFPNLVEMVDQAVRMVAALPEADEDNLLRAHVEADVADMIARGVDVEQARRKATLRVFGCPPGGYGAGVEELIETKAWQDKSDLGRAYIAASSHAYGEGVFGDVETERFTAALSRMDATVKNEDTREYDMLSCTDFYNYYGGLIAAATTVRGEAPMSFVEDSSDPARIATRTTTEEARLILRSRILNPSWIEGLQRHGYKGAGDLSKVLDILIGWDATADVIDDGLWEKVARRYALDPAMQEWFREVNPHALHNIVDKLLDAAQRKVWEADPSTVEELQDTYADIEGTIEEVSDDPHPAGDPTASASMNADGGLNLADLGLA</sequence>
<dbReference type="Pfam" id="PF02514">
    <property type="entry name" value="CobN-Mg_chel"/>
    <property type="match status" value="1"/>
</dbReference>
<feature type="region of interest" description="Disordered" evidence="1">
    <location>
        <begin position="1271"/>
        <end position="1291"/>
    </location>
</feature>
<dbReference type="GO" id="GO:0051116">
    <property type="term" value="F:cobaltochelatase activity"/>
    <property type="evidence" value="ECO:0007669"/>
    <property type="project" value="UniProtKB-EC"/>
</dbReference>
<evidence type="ECO:0000313" key="4">
    <source>
        <dbReference type="Proteomes" id="UP001212097"/>
    </source>
</evidence>
<reference evidence="3 4" key="2">
    <citation type="submission" date="2023-06" db="EMBL/GenBank/DDBJ databases">
        <title>The Gram-positive Non-spore-bearing Anaerobic Bacilli of Human Feces.</title>
        <authorList>
            <person name="Eggerth A.H."/>
        </authorList>
    </citation>
    <scope>NUCLEOTIDE SEQUENCE [LARGE SCALE GENOMIC DNA]</scope>
    <source>
        <strain evidence="3 4">CBA3108</strain>
    </source>
</reference>
<dbReference type="CDD" id="cd10150">
    <property type="entry name" value="CobN_like"/>
    <property type="match status" value="1"/>
</dbReference>
<gene>
    <name evidence="3" type="primary">cobN</name>
    <name evidence="3" type="ORF">O6R08_00315</name>
</gene>
<dbReference type="PANTHER" id="PTHR44119">
    <property type="entry name" value="MAGNESIUM-CHELATASE SUBUNIT CHLH, CHLOROPLASTIC"/>
    <property type="match status" value="1"/>
</dbReference>
<dbReference type="EMBL" id="CP115668">
    <property type="protein sequence ID" value="WCC80053.1"/>
    <property type="molecule type" value="Genomic_DNA"/>
</dbReference>
<dbReference type="PANTHER" id="PTHR44119:SF4">
    <property type="entry name" value="AEROBIC COBALTOCHELATASE SUBUNIT COBN"/>
    <property type="match status" value="1"/>
</dbReference>